<dbReference type="InterPro" id="IPR000524">
    <property type="entry name" value="Tscrpt_reg_HTH_GntR"/>
</dbReference>
<dbReference type="InterPro" id="IPR011663">
    <property type="entry name" value="UTRA"/>
</dbReference>
<keyword evidence="6" id="KW-1185">Reference proteome</keyword>
<dbReference type="Proteomes" id="UP001597101">
    <property type="component" value="Unassembled WGS sequence"/>
</dbReference>
<sequence>MAALEKPARKLEAQPLYARVKGALVERLISGQWKPGAMLPSEFAIAAELGVSQGTVRKSLDEMTAQGLLVRRQGKGTFVAEAADTEILFRFYRLTRDEDEGRTATRFPDSRYLAQFQNTANEEERRIFNLPHSAKVWRIDRTRHDGAQTLLWERITLPCTLFEGLSETTELPNNVYRFYAKNFGHIVSHVNEKLKAVALREDIAPHLGLEKGTPVLEVDRRAIALDGQTIEWRVSLCRSDVQHYRNVLR</sequence>
<dbReference type="PANTHER" id="PTHR44846:SF1">
    <property type="entry name" value="MANNOSYL-D-GLYCERATE TRANSPORT_METABOLISM SYSTEM REPRESSOR MNGR-RELATED"/>
    <property type="match status" value="1"/>
</dbReference>
<comment type="caution">
    <text evidence="5">The sequence shown here is derived from an EMBL/GenBank/DDBJ whole genome shotgun (WGS) entry which is preliminary data.</text>
</comment>
<evidence type="ECO:0000256" key="2">
    <source>
        <dbReference type="ARBA" id="ARBA00023125"/>
    </source>
</evidence>
<feature type="domain" description="HTH gntR-type" evidence="4">
    <location>
        <begin position="14"/>
        <end position="82"/>
    </location>
</feature>
<dbReference type="EMBL" id="JBHTJV010000025">
    <property type="protein sequence ID" value="MFD0917781.1"/>
    <property type="molecule type" value="Genomic_DNA"/>
</dbReference>
<dbReference type="InterPro" id="IPR036390">
    <property type="entry name" value="WH_DNA-bd_sf"/>
</dbReference>
<dbReference type="InterPro" id="IPR036388">
    <property type="entry name" value="WH-like_DNA-bd_sf"/>
</dbReference>
<dbReference type="PROSITE" id="PS50949">
    <property type="entry name" value="HTH_GNTR"/>
    <property type="match status" value="1"/>
</dbReference>
<reference evidence="6" key="1">
    <citation type="journal article" date="2019" name="Int. J. Syst. Evol. Microbiol.">
        <title>The Global Catalogue of Microorganisms (GCM) 10K type strain sequencing project: providing services to taxonomists for standard genome sequencing and annotation.</title>
        <authorList>
            <consortium name="The Broad Institute Genomics Platform"/>
            <consortium name="The Broad Institute Genome Sequencing Center for Infectious Disease"/>
            <person name="Wu L."/>
            <person name="Ma J."/>
        </authorList>
    </citation>
    <scope>NUCLEOTIDE SEQUENCE [LARGE SCALE GENOMIC DNA]</scope>
    <source>
        <strain evidence="6">CCUG 60023</strain>
    </source>
</reference>
<dbReference type="PANTHER" id="PTHR44846">
    <property type="entry name" value="MANNOSYL-D-GLYCERATE TRANSPORT/METABOLISM SYSTEM REPRESSOR MNGR-RELATED"/>
    <property type="match status" value="1"/>
</dbReference>
<evidence type="ECO:0000259" key="4">
    <source>
        <dbReference type="PROSITE" id="PS50949"/>
    </source>
</evidence>
<dbReference type="Pfam" id="PF00392">
    <property type="entry name" value="GntR"/>
    <property type="match status" value="1"/>
</dbReference>
<keyword evidence="1" id="KW-0805">Transcription regulation</keyword>
<dbReference type="PRINTS" id="PR00035">
    <property type="entry name" value="HTHGNTR"/>
</dbReference>
<dbReference type="SMART" id="SM00866">
    <property type="entry name" value="UTRA"/>
    <property type="match status" value="1"/>
</dbReference>
<keyword evidence="2" id="KW-0238">DNA-binding</keyword>
<protein>
    <submittedName>
        <fullName evidence="5">GntR family transcriptional regulator</fullName>
    </submittedName>
</protein>
<keyword evidence="3" id="KW-0804">Transcription</keyword>
<dbReference type="SUPFAM" id="SSF64288">
    <property type="entry name" value="Chorismate lyase-like"/>
    <property type="match status" value="1"/>
</dbReference>
<dbReference type="SUPFAM" id="SSF46785">
    <property type="entry name" value="Winged helix' DNA-binding domain"/>
    <property type="match status" value="1"/>
</dbReference>
<dbReference type="SMART" id="SM00345">
    <property type="entry name" value="HTH_GNTR"/>
    <property type="match status" value="1"/>
</dbReference>
<organism evidence="5 6">
    <name type="scientific">Pseudahrensia aquimaris</name>
    <dbReference type="NCBI Taxonomy" id="744461"/>
    <lineage>
        <taxon>Bacteria</taxon>
        <taxon>Pseudomonadati</taxon>
        <taxon>Pseudomonadota</taxon>
        <taxon>Alphaproteobacteria</taxon>
        <taxon>Hyphomicrobiales</taxon>
        <taxon>Ahrensiaceae</taxon>
        <taxon>Pseudahrensia</taxon>
    </lineage>
</organism>
<dbReference type="Pfam" id="PF07702">
    <property type="entry name" value="UTRA"/>
    <property type="match status" value="1"/>
</dbReference>
<dbReference type="InterPro" id="IPR028978">
    <property type="entry name" value="Chorismate_lyase_/UTRA_dom_sf"/>
</dbReference>
<evidence type="ECO:0000313" key="5">
    <source>
        <dbReference type="EMBL" id="MFD0917781.1"/>
    </source>
</evidence>
<name>A0ABW3FH33_9HYPH</name>
<gene>
    <name evidence="5" type="ORF">ACFQ14_15360</name>
</gene>
<dbReference type="RefSeq" id="WP_377213632.1">
    <property type="nucleotide sequence ID" value="NZ_JBHTJV010000025.1"/>
</dbReference>
<dbReference type="Gene3D" id="1.10.10.10">
    <property type="entry name" value="Winged helix-like DNA-binding domain superfamily/Winged helix DNA-binding domain"/>
    <property type="match status" value="1"/>
</dbReference>
<accession>A0ABW3FH33</accession>
<dbReference type="Gene3D" id="3.40.1410.10">
    <property type="entry name" value="Chorismate lyase-like"/>
    <property type="match status" value="1"/>
</dbReference>
<proteinExistence type="predicted"/>
<evidence type="ECO:0000256" key="1">
    <source>
        <dbReference type="ARBA" id="ARBA00023015"/>
    </source>
</evidence>
<evidence type="ECO:0000313" key="6">
    <source>
        <dbReference type="Proteomes" id="UP001597101"/>
    </source>
</evidence>
<evidence type="ECO:0000256" key="3">
    <source>
        <dbReference type="ARBA" id="ARBA00023163"/>
    </source>
</evidence>
<dbReference type="CDD" id="cd07377">
    <property type="entry name" value="WHTH_GntR"/>
    <property type="match status" value="1"/>
</dbReference>
<dbReference type="InterPro" id="IPR050679">
    <property type="entry name" value="Bact_HTH_transcr_reg"/>
</dbReference>